<reference evidence="4" key="2">
    <citation type="submission" date="2021-01" db="EMBL/GenBank/DDBJ databases">
        <authorList>
            <person name="Schikora-Tamarit M.A."/>
        </authorList>
    </citation>
    <scope>NUCLEOTIDE SEQUENCE</scope>
    <source>
        <strain evidence="4">CBS6341</strain>
    </source>
</reference>
<dbReference type="OrthoDB" id="4951845at2759"/>
<dbReference type="EMBL" id="JAEUBF010000206">
    <property type="protein sequence ID" value="KAH3679927.1"/>
    <property type="molecule type" value="Genomic_DNA"/>
</dbReference>
<sequence length="347" mass="40456">MMDIPKGPKSTLVRKFQEEEASPASPHEENSSPTNNGSTGKLTSTIQLARPFLTRNQIIHAHSKNVENQVAFDQRRSQVFSFLMKASSSLKFPARVLETSMYYYQRYYILNRFDINTYLDVAVTCLFVASKNEDTIKKLRDILALTNQLRSQTLSSEQSEIYRKKILNFESKLLETISFDFRNFHSEEFLIKFNKVLHKSKSDSYLSWLILFDSYQTEISLKLPPHVIALSSIILASKLEDHRASFKVDFKKFGCDEKLVNEGLLDLLSLYINSFNNTNLSVTHNDYEIRFMRIKVEFDESKPGFIKDIESTVLNKDEFFNQRDFSNGERRYMLESQKKRLYSEIGK</sequence>
<evidence type="ECO:0000256" key="1">
    <source>
        <dbReference type="RuleBase" id="RU000383"/>
    </source>
</evidence>
<dbReference type="InterPro" id="IPR043198">
    <property type="entry name" value="Cyclin/Ssn8"/>
</dbReference>
<dbReference type="SUPFAM" id="SSF47954">
    <property type="entry name" value="Cyclin-like"/>
    <property type="match status" value="2"/>
</dbReference>
<protein>
    <recommendedName>
        <fullName evidence="3">Cyclin-like domain-containing protein</fullName>
    </recommendedName>
</protein>
<dbReference type="InterPro" id="IPR006671">
    <property type="entry name" value="Cyclin_N"/>
</dbReference>
<dbReference type="GO" id="GO:0016538">
    <property type="term" value="F:cyclin-dependent protein serine/threonine kinase regulator activity"/>
    <property type="evidence" value="ECO:0007669"/>
    <property type="project" value="InterPro"/>
</dbReference>
<dbReference type="Proteomes" id="UP000769528">
    <property type="component" value="Unassembled WGS sequence"/>
</dbReference>
<evidence type="ECO:0000313" key="4">
    <source>
        <dbReference type="EMBL" id="KAH3679927.1"/>
    </source>
</evidence>
<dbReference type="Pfam" id="PF00134">
    <property type="entry name" value="Cyclin_N"/>
    <property type="match status" value="1"/>
</dbReference>
<evidence type="ECO:0000256" key="2">
    <source>
        <dbReference type="SAM" id="MobiDB-lite"/>
    </source>
</evidence>
<comment type="caution">
    <text evidence="4">The sequence shown here is derived from an EMBL/GenBank/DDBJ whole genome shotgun (WGS) entry which is preliminary data.</text>
</comment>
<gene>
    <name evidence="4" type="ORF">WICMUC_000670</name>
</gene>
<evidence type="ECO:0000259" key="3">
    <source>
        <dbReference type="SMART" id="SM00385"/>
    </source>
</evidence>
<dbReference type="Gene3D" id="1.10.472.10">
    <property type="entry name" value="Cyclin-like"/>
    <property type="match status" value="2"/>
</dbReference>
<dbReference type="InterPro" id="IPR036915">
    <property type="entry name" value="Cyclin-like_sf"/>
</dbReference>
<feature type="domain" description="Cyclin-like" evidence="3">
    <location>
        <begin position="81"/>
        <end position="175"/>
    </location>
</feature>
<comment type="similarity">
    <text evidence="1">Belongs to the cyclin family.</text>
</comment>
<keyword evidence="5" id="KW-1185">Reference proteome</keyword>
<dbReference type="CDD" id="cd20546">
    <property type="entry name" value="CYCLIN_SpCG1C_ScCTK2-like_rpt2"/>
    <property type="match status" value="1"/>
</dbReference>
<evidence type="ECO:0000313" key="5">
    <source>
        <dbReference type="Proteomes" id="UP000769528"/>
    </source>
</evidence>
<dbReference type="PANTHER" id="PTHR10026">
    <property type="entry name" value="CYCLIN"/>
    <property type="match status" value="1"/>
</dbReference>
<feature type="region of interest" description="Disordered" evidence="2">
    <location>
        <begin position="1"/>
        <end position="41"/>
    </location>
</feature>
<reference evidence="4" key="1">
    <citation type="journal article" date="2021" name="Open Biol.">
        <title>Shared evolutionary footprints suggest mitochondrial oxidative damage underlies multiple complex I losses in fungi.</title>
        <authorList>
            <person name="Schikora-Tamarit M.A."/>
            <person name="Marcet-Houben M."/>
            <person name="Nosek J."/>
            <person name="Gabaldon T."/>
        </authorList>
    </citation>
    <scope>NUCLEOTIDE SEQUENCE</scope>
    <source>
        <strain evidence="4">CBS6341</strain>
    </source>
</reference>
<proteinExistence type="inferred from homology"/>
<feature type="domain" description="Cyclin-like" evidence="3">
    <location>
        <begin position="188"/>
        <end position="269"/>
    </location>
</feature>
<name>A0A9P8PXD3_9ASCO</name>
<dbReference type="SMART" id="SM00385">
    <property type="entry name" value="CYCLIN"/>
    <property type="match status" value="2"/>
</dbReference>
<dbReference type="InterPro" id="IPR013763">
    <property type="entry name" value="Cyclin-like_dom"/>
</dbReference>
<organism evidence="4 5">
    <name type="scientific">Wickerhamomyces mucosus</name>
    <dbReference type="NCBI Taxonomy" id="1378264"/>
    <lineage>
        <taxon>Eukaryota</taxon>
        <taxon>Fungi</taxon>
        <taxon>Dikarya</taxon>
        <taxon>Ascomycota</taxon>
        <taxon>Saccharomycotina</taxon>
        <taxon>Saccharomycetes</taxon>
        <taxon>Phaffomycetales</taxon>
        <taxon>Wickerhamomycetaceae</taxon>
        <taxon>Wickerhamomyces</taxon>
    </lineage>
</organism>
<accession>A0A9P8PXD3</accession>
<dbReference type="GO" id="GO:0006357">
    <property type="term" value="P:regulation of transcription by RNA polymerase II"/>
    <property type="evidence" value="ECO:0007669"/>
    <property type="project" value="InterPro"/>
</dbReference>
<keyword evidence="1" id="KW-0195">Cyclin</keyword>
<dbReference type="AlphaFoldDB" id="A0A9P8PXD3"/>